<dbReference type="AlphaFoldDB" id="A0A072PD13"/>
<reference evidence="10 11" key="1">
    <citation type="submission" date="2013-03" db="EMBL/GenBank/DDBJ databases">
        <title>The Genome Sequence of Exophiala aquamarina CBS 119918.</title>
        <authorList>
            <consortium name="The Broad Institute Genomics Platform"/>
            <person name="Cuomo C."/>
            <person name="de Hoog S."/>
            <person name="Gorbushina A."/>
            <person name="Walker B."/>
            <person name="Young S.K."/>
            <person name="Zeng Q."/>
            <person name="Gargeya S."/>
            <person name="Fitzgerald M."/>
            <person name="Haas B."/>
            <person name="Abouelleil A."/>
            <person name="Allen A.W."/>
            <person name="Alvarado L."/>
            <person name="Arachchi H.M."/>
            <person name="Berlin A.M."/>
            <person name="Chapman S.B."/>
            <person name="Gainer-Dewar J."/>
            <person name="Goldberg J."/>
            <person name="Griggs A."/>
            <person name="Gujja S."/>
            <person name="Hansen M."/>
            <person name="Howarth C."/>
            <person name="Imamovic A."/>
            <person name="Ireland A."/>
            <person name="Larimer J."/>
            <person name="McCowan C."/>
            <person name="Murphy C."/>
            <person name="Pearson M."/>
            <person name="Poon T.W."/>
            <person name="Priest M."/>
            <person name="Roberts A."/>
            <person name="Saif S."/>
            <person name="Shea T."/>
            <person name="Sisk P."/>
            <person name="Sykes S."/>
            <person name="Wortman J."/>
            <person name="Nusbaum C."/>
            <person name="Birren B."/>
        </authorList>
    </citation>
    <scope>NUCLEOTIDE SEQUENCE [LARGE SCALE GENOMIC DNA]</scope>
    <source>
        <strain evidence="10 11">CBS 119918</strain>
    </source>
</reference>
<dbReference type="GO" id="GO:0005634">
    <property type="term" value="C:nucleus"/>
    <property type="evidence" value="ECO:0007669"/>
    <property type="project" value="UniProtKB-SubCell"/>
</dbReference>
<dbReference type="Proteomes" id="UP000027920">
    <property type="component" value="Unassembled WGS sequence"/>
</dbReference>
<dbReference type="VEuPathDB" id="FungiDB:A1O9_05912"/>
<feature type="region of interest" description="Disordered" evidence="9">
    <location>
        <begin position="306"/>
        <end position="332"/>
    </location>
</feature>
<dbReference type="GeneID" id="25280832"/>
<organism evidence="10 11">
    <name type="scientific">Exophiala aquamarina CBS 119918</name>
    <dbReference type="NCBI Taxonomy" id="1182545"/>
    <lineage>
        <taxon>Eukaryota</taxon>
        <taxon>Fungi</taxon>
        <taxon>Dikarya</taxon>
        <taxon>Ascomycota</taxon>
        <taxon>Pezizomycotina</taxon>
        <taxon>Eurotiomycetes</taxon>
        <taxon>Chaetothyriomycetidae</taxon>
        <taxon>Chaetothyriales</taxon>
        <taxon>Herpotrichiellaceae</taxon>
        <taxon>Exophiala</taxon>
    </lineage>
</organism>
<name>A0A072PD13_9EURO</name>
<evidence type="ECO:0000256" key="5">
    <source>
        <dbReference type="ARBA" id="ARBA00022491"/>
    </source>
</evidence>
<proteinExistence type="inferred from homology"/>
<evidence type="ECO:0000256" key="3">
    <source>
        <dbReference type="ARBA" id="ARBA00006922"/>
    </source>
</evidence>
<keyword evidence="7" id="KW-0804">Transcription</keyword>
<evidence type="ECO:0000256" key="6">
    <source>
        <dbReference type="ARBA" id="ARBA00023015"/>
    </source>
</evidence>
<feature type="non-terminal residue" evidence="10">
    <location>
        <position position="332"/>
    </location>
</feature>
<protein>
    <submittedName>
        <fullName evidence="10">Uncharacterized protein</fullName>
    </submittedName>
</protein>
<evidence type="ECO:0000256" key="1">
    <source>
        <dbReference type="ARBA" id="ARBA00004123"/>
    </source>
</evidence>
<dbReference type="OrthoDB" id="5345625at2759"/>
<evidence type="ECO:0000256" key="7">
    <source>
        <dbReference type="ARBA" id="ARBA00023163"/>
    </source>
</evidence>
<keyword evidence="5" id="KW-0678">Repressor</keyword>
<dbReference type="GO" id="GO:0005737">
    <property type="term" value="C:cytoplasm"/>
    <property type="evidence" value="ECO:0007669"/>
    <property type="project" value="UniProtKB-SubCell"/>
</dbReference>
<evidence type="ECO:0000313" key="10">
    <source>
        <dbReference type="EMBL" id="KEF57989.1"/>
    </source>
</evidence>
<comment type="similarity">
    <text evidence="3">Belongs to the WHI5/NRM1 family.</text>
</comment>
<keyword evidence="4" id="KW-0963">Cytoplasm</keyword>
<dbReference type="STRING" id="1182545.A0A072PD13"/>
<feature type="compositionally biased region" description="Polar residues" evidence="9">
    <location>
        <begin position="78"/>
        <end position="130"/>
    </location>
</feature>
<dbReference type="InterPro" id="IPR013734">
    <property type="entry name" value="TF_Nrm1/Whi5"/>
</dbReference>
<keyword evidence="6" id="KW-0805">Transcription regulation</keyword>
<evidence type="ECO:0000256" key="2">
    <source>
        <dbReference type="ARBA" id="ARBA00004496"/>
    </source>
</evidence>
<evidence type="ECO:0000256" key="4">
    <source>
        <dbReference type="ARBA" id="ARBA00022490"/>
    </source>
</evidence>
<feature type="region of interest" description="Disordered" evidence="9">
    <location>
        <begin position="1"/>
        <end position="130"/>
    </location>
</feature>
<sequence length="332" mass="36453">MNTVTSPTRRVLGQKDPNAPLQSSSPRKSQHALAIVSVASERPNLKRPSSASSSNPPSPRAGQKRKIQEAGDDLPADPQNSTLGHHPLSQMTGLWSEPSSQDVSSPPRSMLQAKSTPNTAQTSFQASQEESQIVEAQFVIHEEPSQRTLDKMHAVALPQSTSQLIPLLRPNLTKETSQISVSMSSFVDFDNDTAPEDDHMDYIEEAPSMPKQRPQTEDETRKQMLLEKAEILRTRLQLAIFKVQTNQVTKPFARLDVPKNKSSPRDPRAHSSSPRSSSTVKARSVSHATLSPETVVARARARASMEGKPAVKPLSHVPFPKIAPTTFSARWS</sequence>
<comment type="caution">
    <text evidence="10">The sequence shown here is derived from an EMBL/GenBank/DDBJ whole genome shotgun (WGS) entry which is preliminary data.</text>
</comment>
<evidence type="ECO:0000256" key="9">
    <source>
        <dbReference type="SAM" id="MobiDB-lite"/>
    </source>
</evidence>
<feature type="region of interest" description="Disordered" evidence="9">
    <location>
        <begin position="252"/>
        <end position="294"/>
    </location>
</feature>
<comment type="subcellular location">
    <subcellularLocation>
        <location evidence="2">Cytoplasm</location>
    </subcellularLocation>
    <subcellularLocation>
        <location evidence="1">Nucleus</location>
    </subcellularLocation>
</comment>
<evidence type="ECO:0000313" key="11">
    <source>
        <dbReference type="Proteomes" id="UP000027920"/>
    </source>
</evidence>
<dbReference type="HOGENOM" id="CLU_026245_0_0_1"/>
<gene>
    <name evidence="10" type="ORF">A1O9_05912</name>
</gene>
<dbReference type="EMBL" id="AMGV01000004">
    <property type="protein sequence ID" value="KEF57989.1"/>
    <property type="molecule type" value="Genomic_DNA"/>
</dbReference>
<keyword evidence="8" id="KW-0539">Nucleus</keyword>
<dbReference type="Pfam" id="PF08528">
    <property type="entry name" value="Whi5"/>
    <property type="match status" value="1"/>
</dbReference>
<feature type="compositionally biased region" description="Basic and acidic residues" evidence="9">
    <location>
        <begin position="256"/>
        <end position="269"/>
    </location>
</feature>
<evidence type="ECO:0000256" key="8">
    <source>
        <dbReference type="ARBA" id="ARBA00023242"/>
    </source>
</evidence>
<accession>A0A072PD13</accession>
<dbReference type="RefSeq" id="XP_013260579.1">
    <property type="nucleotide sequence ID" value="XM_013405125.1"/>
</dbReference>
<keyword evidence="11" id="KW-1185">Reference proteome</keyword>